<dbReference type="GO" id="GO:0008408">
    <property type="term" value="F:3'-5' exonuclease activity"/>
    <property type="evidence" value="ECO:0007669"/>
    <property type="project" value="TreeGrafter"/>
</dbReference>
<accession>A0A7X5LMY7</accession>
<evidence type="ECO:0000313" key="5">
    <source>
        <dbReference type="EMBL" id="NDV92307.1"/>
    </source>
</evidence>
<evidence type="ECO:0000256" key="2">
    <source>
        <dbReference type="ARBA" id="ARBA00022801"/>
    </source>
</evidence>
<feature type="domain" description="Exonuclease" evidence="4">
    <location>
        <begin position="29"/>
        <end position="202"/>
    </location>
</feature>
<dbReference type="Proteomes" id="UP000470213">
    <property type="component" value="Unassembled WGS sequence"/>
</dbReference>
<dbReference type="InterPro" id="IPR036397">
    <property type="entry name" value="RNaseH_sf"/>
</dbReference>
<evidence type="ECO:0000313" key="6">
    <source>
        <dbReference type="Proteomes" id="UP000470213"/>
    </source>
</evidence>
<protein>
    <submittedName>
        <fullName evidence="5">3'-5' exonuclease</fullName>
    </submittedName>
</protein>
<keyword evidence="2" id="KW-0378">Hydrolase</keyword>
<dbReference type="Gene3D" id="3.30.420.10">
    <property type="entry name" value="Ribonuclease H-like superfamily/Ribonuclease H"/>
    <property type="match status" value="1"/>
</dbReference>
<evidence type="ECO:0000259" key="4">
    <source>
        <dbReference type="SMART" id="SM00479"/>
    </source>
</evidence>
<dbReference type="SUPFAM" id="SSF53098">
    <property type="entry name" value="Ribonuclease H-like"/>
    <property type="match status" value="1"/>
</dbReference>
<organism evidence="5 6">
    <name type="scientific">Alteromonas profundi</name>
    <dbReference type="NCBI Taxonomy" id="2696062"/>
    <lineage>
        <taxon>Bacteria</taxon>
        <taxon>Pseudomonadati</taxon>
        <taxon>Pseudomonadota</taxon>
        <taxon>Gammaproteobacteria</taxon>
        <taxon>Alteromonadales</taxon>
        <taxon>Alteromonadaceae</taxon>
        <taxon>Alteromonas/Salinimonas group</taxon>
        <taxon>Alteromonas</taxon>
    </lineage>
</organism>
<dbReference type="InterPro" id="IPR012337">
    <property type="entry name" value="RNaseH-like_sf"/>
</dbReference>
<evidence type="ECO:0000256" key="3">
    <source>
        <dbReference type="ARBA" id="ARBA00022839"/>
    </source>
</evidence>
<dbReference type="RefSeq" id="WP_163086916.1">
    <property type="nucleotide sequence ID" value="NZ_JAAAWN010000020.1"/>
</dbReference>
<evidence type="ECO:0000256" key="1">
    <source>
        <dbReference type="ARBA" id="ARBA00022722"/>
    </source>
</evidence>
<keyword evidence="3 5" id="KW-0269">Exonuclease</keyword>
<dbReference type="GO" id="GO:0005829">
    <property type="term" value="C:cytosol"/>
    <property type="evidence" value="ECO:0007669"/>
    <property type="project" value="TreeGrafter"/>
</dbReference>
<dbReference type="SMART" id="SM00479">
    <property type="entry name" value="EXOIII"/>
    <property type="match status" value="1"/>
</dbReference>
<dbReference type="EMBL" id="JAAAWN010000020">
    <property type="protein sequence ID" value="NDV92307.1"/>
    <property type="molecule type" value="Genomic_DNA"/>
</dbReference>
<sequence length="223" mass="24653">MLTTLWNYLFRGWKSTRAPLFEAPLSHVPFLAIDLELTSLDSNNAEITSIGWVAGSHGKIDLNSAFYCVVDTQQPLGQSPVIHGLTPEVLREGCALEDVINHLFDKLSTNVLVFHNASLDLAVLNKVIARLSKPRVEICFVDTLQMAVYQLKKRHSVLPEGSVTLSACRKRLMLPVAPAHNALDDALATLQLWFAQVHELGASRHGCLKKLRHTRATGRSNLG</sequence>
<name>A0A7X5LMY7_9ALTE</name>
<dbReference type="CDD" id="cd06127">
    <property type="entry name" value="DEDDh"/>
    <property type="match status" value="1"/>
</dbReference>
<comment type="caution">
    <text evidence="5">The sequence shown here is derived from an EMBL/GenBank/DDBJ whole genome shotgun (WGS) entry which is preliminary data.</text>
</comment>
<dbReference type="InterPro" id="IPR013520">
    <property type="entry name" value="Ribonucl_H"/>
</dbReference>
<proteinExistence type="predicted"/>
<keyword evidence="6" id="KW-1185">Reference proteome</keyword>
<dbReference type="PANTHER" id="PTHR30231">
    <property type="entry name" value="DNA POLYMERASE III SUBUNIT EPSILON"/>
    <property type="match status" value="1"/>
</dbReference>
<dbReference type="AlphaFoldDB" id="A0A7X5LMY7"/>
<gene>
    <name evidence="5" type="ORF">GTH32_14085</name>
</gene>
<dbReference type="Pfam" id="PF00929">
    <property type="entry name" value="RNase_T"/>
    <property type="match status" value="1"/>
</dbReference>
<dbReference type="PANTHER" id="PTHR30231:SF4">
    <property type="entry name" value="PROTEIN NEN2"/>
    <property type="match status" value="1"/>
</dbReference>
<reference evidence="5 6" key="1">
    <citation type="submission" date="2020-01" db="EMBL/GenBank/DDBJ databases">
        <authorList>
            <person name="Chen J."/>
            <person name="Zhu S."/>
            <person name="Yang J."/>
        </authorList>
    </citation>
    <scope>NUCLEOTIDE SEQUENCE [LARGE SCALE GENOMIC DNA]</scope>
    <source>
        <strain evidence="5 6">345S023</strain>
    </source>
</reference>
<dbReference type="GO" id="GO:0003676">
    <property type="term" value="F:nucleic acid binding"/>
    <property type="evidence" value="ECO:0007669"/>
    <property type="project" value="InterPro"/>
</dbReference>
<dbReference type="GO" id="GO:0006259">
    <property type="term" value="P:DNA metabolic process"/>
    <property type="evidence" value="ECO:0007669"/>
    <property type="project" value="UniProtKB-ARBA"/>
</dbReference>
<keyword evidence="1" id="KW-0540">Nuclease</keyword>